<dbReference type="eggNOG" id="COG0626">
    <property type="taxonomic scope" value="Bacteria"/>
</dbReference>
<dbReference type="Gene3D" id="3.90.1150.10">
    <property type="entry name" value="Aspartate Aminotransferase, domain 1"/>
    <property type="match status" value="1"/>
</dbReference>
<dbReference type="EMBL" id="CP001145">
    <property type="protein sequence ID" value="ACI16805.1"/>
    <property type="molecule type" value="Genomic_DNA"/>
</dbReference>
<reference evidence="5 6" key="2">
    <citation type="journal article" date="2014" name="Genome Announc.">
        <title>Complete Genome Sequence of Coprothermobacter proteolyticus DSM 5265.</title>
        <authorList>
            <person name="Alexiev A."/>
            <person name="Coil D.A."/>
            <person name="Badger J.H."/>
            <person name="Enticknap J."/>
            <person name="Ward N."/>
            <person name="Robb F.T."/>
            <person name="Eisen J.A."/>
        </authorList>
    </citation>
    <scope>NUCLEOTIDE SEQUENCE [LARGE SCALE GENOMIC DNA]</scope>
    <source>
        <strain evidence="6">ATCC 35245 / DSM 5265 / OCM 4 / BT</strain>
    </source>
</reference>
<dbReference type="OrthoDB" id="9780685at2"/>
<sequence length="358" mass="39544">MSKPLREPLFKTTSFVFHSFREMQAALYGDSKDYFYVRDGHPTLEALEQVLLSCEPADFAWVFSSGMSAISTGLLALLSQGDHVVVQKEIYGPTRLLFEEYLPSFGVSCTFTDVNDVDALEESITPDTELIYLEMPAPFTLTCPPLEQIKGLADKYQVSVMVDNSAGFGYEKITPFADLVAISLSKYPAGDSGILGGALLGSEGWKEPVEMARSTLGGIMMPWDANALIGEMESMRQRLEVIRSNVYQLQSMLSAHPMVKEVYYPRDTNGKSVKMGGFVTLELNISLLDIARFIDNLSLFQKGVFWGGSIPVVTPLLASYRVEVLESWGLNPGLIRFYVGMESPDRLYADIVSALGSL</sequence>
<dbReference type="KEGG" id="cpo:COPRO5265_1318"/>
<dbReference type="InterPro" id="IPR015424">
    <property type="entry name" value="PyrdxlP-dep_Trfase"/>
</dbReference>
<dbReference type="InterPro" id="IPR015421">
    <property type="entry name" value="PyrdxlP-dep_Trfase_major"/>
</dbReference>
<gene>
    <name evidence="5" type="ordered locus">COPRO5265_1318</name>
</gene>
<evidence type="ECO:0000256" key="3">
    <source>
        <dbReference type="PIRSR" id="PIRSR001434-2"/>
    </source>
</evidence>
<comment type="cofactor">
    <cofactor evidence="1 4">
        <name>pyridoxal 5'-phosphate</name>
        <dbReference type="ChEBI" id="CHEBI:597326"/>
    </cofactor>
</comment>
<dbReference type="GO" id="GO:0005737">
    <property type="term" value="C:cytoplasm"/>
    <property type="evidence" value="ECO:0007669"/>
    <property type="project" value="TreeGrafter"/>
</dbReference>
<dbReference type="GO" id="GO:0019346">
    <property type="term" value="P:transsulfuration"/>
    <property type="evidence" value="ECO:0007669"/>
    <property type="project" value="InterPro"/>
</dbReference>
<accession>B5YA23</accession>
<feature type="modified residue" description="N6-(pyridoxal phosphate)lysine" evidence="3">
    <location>
        <position position="186"/>
    </location>
</feature>
<keyword evidence="2 3" id="KW-0663">Pyridoxal phosphate</keyword>
<evidence type="ECO:0000256" key="4">
    <source>
        <dbReference type="RuleBase" id="RU362118"/>
    </source>
</evidence>
<dbReference type="InterPro" id="IPR000277">
    <property type="entry name" value="Cys/Met-Metab_PyrdxlP-dep_enz"/>
</dbReference>
<organism evidence="5 6">
    <name type="scientific">Coprothermobacter proteolyticus (strain ATCC 35245 / DSM 5265 / OCM 4 / BT)</name>
    <dbReference type="NCBI Taxonomy" id="309798"/>
    <lineage>
        <taxon>Bacteria</taxon>
        <taxon>Pseudomonadati</taxon>
        <taxon>Coprothermobacterota</taxon>
        <taxon>Coprothermobacteria</taxon>
        <taxon>Coprothermobacterales</taxon>
        <taxon>Coprothermobacteraceae</taxon>
        <taxon>Coprothermobacter</taxon>
    </lineage>
</organism>
<evidence type="ECO:0000256" key="1">
    <source>
        <dbReference type="ARBA" id="ARBA00001933"/>
    </source>
</evidence>
<dbReference type="InterPro" id="IPR015422">
    <property type="entry name" value="PyrdxlP-dep_Trfase_small"/>
</dbReference>
<dbReference type="HOGENOM" id="CLU_018986_2_0_9"/>
<dbReference type="Proteomes" id="UP000001732">
    <property type="component" value="Chromosome"/>
</dbReference>
<keyword evidence="6" id="KW-1185">Reference proteome</keyword>
<dbReference type="STRING" id="309798.COPRO5265_1318"/>
<dbReference type="GO" id="GO:0030170">
    <property type="term" value="F:pyridoxal phosphate binding"/>
    <property type="evidence" value="ECO:0007669"/>
    <property type="project" value="InterPro"/>
</dbReference>
<dbReference type="Gene3D" id="3.40.640.10">
    <property type="entry name" value="Type I PLP-dependent aspartate aminotransferase-like (Major domain)"/>
    <property type="match status" value="1"/>
</dbReference>
<dbReference type="PIRSF" id="PIRSF001434">
    <property type="entry name" value="CGS"/>
    <property type="match status" value="1"/>
</dbReference>
<dbReference type="SUPFAM" id="SSF53383">
    <property type="entry name" value="PLP-dependent transferases"/>
    <property type="match status" value="1"/>
</dbReference>
<evidence type="ECO:0000256" key="2">
    <source>
        <dbReference type="ARBA" id="ARBA00022898"/>
    </source>
</evidence>
<dbReference type="RefSeq" id="WP_012543457.1">
    <property type="nucleotide sequence ID" value="NC_011295.1"/>
</dbReference>
<evidence type="ECO:0000313" key="5">
    <source>
        <dbReference type="EMBL" id="ACI16805.1"/>
    </source>
</evidence>
<dbReference type="GO" id="GO:0016846">
    <property type="term" value="F:carbon-sulfur lyase activity"/>
    <property type="evidence" value="ECO:0007669"/>
    <property type="project" value="TreeGrafter"/>
</dbReference>
<protein>
    <submittedName>
        <fullName evidence="5">Cystathionine gamma-lyase, putative</fullName>
    </submittedName>
</protein>
<reference evidence="6" key="1">
    <citation type="submission" date="2008-08" db="EMBL/GenBank/DDBJ databases">
        <title>The complete genome sequence of Coprothermobacter proteolyticus strain ATCC 5245 / DSM 5265 / BT.</title>
        <authorList>
            <person name="Dodson R.J."/>
            <person name="Durkin A.S."/>
            <person name="Wu M."/>
            <person name="Eisen J."/>
            <person name="Sutton G."/>
        </authorList>
    </citation>
    <scope>NUCLEOTIDE SEQUENCE [LARGE SCALE GENOMIC DNA]</scope>
    <source>
        <strain evidence="6">ATCC 35245 / DSM 5265 / OCM 4 / BT</strain>
    </source>
</reference>
<dbReference type="AlphaFoldDB" id="B5YA23"/>
<dbReference type="Pfam" id="PF01053">
    <property type="entry name" value="Cys_Met_Meta_PP"/>
    <property type="match status" value="1"/>
</dbReference>
<keyword evidence="5" id="KW-0456">Lyase</keyword>
<comment type="similarity">
    <text evidence="4">Belongs to the trans-sulfuration enzymes family.</text>
</comment>
<proteinExistence type="inferred from homology"/>
<dbReference type="PANTHER" id="PTHR11808">
    <property type="entry name" value="TRANS-SULFURATION ENZYME FAMILY MEMBER"/>
    <property type="match status" value="1"/>
</dbReference>
<name>B5YA23_COPPD</name>
<evidence type="ECO:0000313" key="6">
    <source>
        <dbReference type="Proteomes" id="UP000001732"/>
    </source>
</evidence>